<dbReference type="RefSeq" id="WP_078496925.1">
    <property type="nucleotide sequence ID" value="NZ_MSZX01000001.1"/>
</dbReference>
<protein>
    <recommendedName>
        <fullName evidence="1">ThuA-like domain-containing protein</fullName>
    </recommendedName>
</protein>
<feature type="domain" description="ThuA-like" evidence="1">
    <location>
        <begin position="5"/>
        <end position="217"/>
    </location>
</feature>
<proteinExistence type="predicted"/>
<dbReference type="Proteomes" id="UP000190188">
    <property type="component" value="Unassembled WGS sequence"/>
</dbReference>
<gene>
    <name evidence="2" type="ORF">BVG16_02385</name>
</gene>
<dbReference type="SUPFAM" id="SSF52317">
    <property type="entry name" value="Class I glutamine amidotransferase-like"/>
    <property type="match status" value="1"/>
</dbReference>
<dbReference type="Pfam" id="PF06283">
    <property type="entry name" value="ThuA"/>
    <property type="match status" value="1"/>
</dbReference>
<dbReference type="InterPro" id="IPR029062">
    <property type="entry name" value="Class_I_gatase-like"/>
</dbReference>
<dbReference type="OrthoDB" id="9785923at2"/>
<dbReference type="PANTHER" id="PTHR40469">
    <property type="entry name" value="SECRETED GLYCOSYL HYDROLASE"/>
    <property type="match status" value="1"/>
</dbReference>
<keyword evidence="3" id="KW-1185">Reference proteome</keyword>
<accession>A0A1T2XN79</accession>
<reference evidence="2 3" key="1">
    <citation type="submission" date="2017-01" db="EMBL/GenBank/DDBJ databases">
        <title>Genome analysis of Paenibacillus selenitrireducens ES3-24.</title>
        <authorList>
            <person name="Xu D."/>
            <person name="Yao R."/>
            <person name="Zheng S."/>
        </authorList>
    </citation>
    <scope>NUCLEOTIDE SEQUENCE [LARGE SCALE GENOMIC DNA]</scope>
    <source>
        <strain evidence="2 3">ES3-24</strain>
    </source>
</reference>
<comment type="caution">
    <text evidence="2">The sequence shown here is derived from an EMBL/GenBank/DDBJ whole genome shotgun (WGS) entry which is preliminary data.</text>
</comment>
<dbReference type="PANTHER" id="PTHR40469:SF2">
    <property type="entry name" value="GALACTOSE-BINDING DOMAIN-LIKE SUPERFAMILY PROTEIN"/>
    <property type="match status" value="1"/>
</dbReference>
<dbReference type="Gene3D" id="3.40.50.880">
    <property type="match status" value="1"/>
</dbReference>
<evidence type="ECO:0000313" key="3">
    <source>
        <dbReference type="Proteomes" id="UP000190188"/>
    </source>
</evidence>
<evidence type="ECO:0000313" key="2">
    <source>
        <dbReference type="EMBL" id="OPA81196.1"/>
    </source>
</evidence>
<dbReference type="AlphaFoldDB" id="A0A1T2XN79"/>
<sequence length="242" mass="26555">MLPKKALIVWGGWLGHEPQEVAEIFRKLLTEEGFDVEVSNTLEAFADGDQLKGLDLIVPVWTMGEISQALVDNVSAAVQSGVGIAGCHGGMCDSFRNNVDWQFMTGGQWVAHPGNDGVEYTVHIKNCSSPLVEGIQDFQVSSEQYYMHVDPAVEVLATTRFPQAAGPHSLNRAVDMPVVWTKRWGVGRVFYNSLGHHADIVDQAEVKEIMRRGFLWASEGKEAAQSSSSDLATQNNDIANRV</sequence>
<dbReference type="STRING" id="1324314.BVG16_02385"/>
<name>A0A1T2XN79_9BACL</name>
<dbReference type="InterPro" id="IPR029010">
    <property type="entry name" value="ThuA-like"/>
</dbReference>
<dbReference type="EMBL" id="MSZX01000001">
    <property type="protein sequence ID" value="OPA81196.1"/>
    <property type="molecule type" value="Genomic_DNA"/>
</dbReference>
<organism evidence="2 3">
    <name type="scientific">Paenibacillus selenitireducens</name>
    <dbReference type="NCBI Taxonomy" id="1324314"/>
    <lineage>
        <taxon>Bacteria</taxon>
        <taxon>Bacillati</taxon>
        <taxon>Bacillota</taxon>
        <taxon>Bacilli</taxon>
        <taxon>Bacillales</taxon>
        <taxon>Paenibacillaceae</taxon>
        <taxon>Paenibacillus</taxon>
    </lineage>
</organism>
<evidence type="ECO:0000259" key="1">
    <source>
        <dbReference type="Pfam" id="PF06283"/>
    </source>
</evidence>